<dbReference type="Gene3D" id="3.30.160.670">
    <property type="match status" value="1"/>
</dbReference>
<protein>
    <recommendedName>
        <fullName evidence="1">DUF4136 domain-containing protein</fullName>
    </recommendedName>
</protein>
<reference evidence="3" key="1">
    <citation type="journal article" date="2019" name="Int. J. Syst. Evol. Microbiol.">
        <title>The Global Catalogue of Microorganisms (GCM) 10K type strain sequencing project: providing services to taxonomists for standard genome sequencing and annotation.</title>
        <authorList>
            <consortium name="The Broad Institute Genomics Platform"/>
            <consortium name="The Broad Institute Genome Sequencing Center for Infectious Disease"/>
            <person name="Wu L."/>
            <person name="Ma J."/>
        </authorList>
    </citation>
    <scope>NUCLEOTIDE SEQUENCE [LARGE SCALE GENOMIC DNA]</scope>
    <source>
        <strain evidence="3">JCM 18283</strain>
    </source>
</reference>
<evidence type="ECO:0000313" key="3">
    <source>
        <dbReference type="Proteomes" id="UP001501436"/>
    </source>
</evidence>
<dbReference type="EMBL" id="BAABJI010000004">
    <property type="protein sequence ID" value="GAA4927555.1"/>
    <property type="molecule type" value="Genomic_DNA"/>
</dbReference>
<proteinExistence type="predicted"/>
<name>A0ABP9GAJ8_9SPHI</name>
<accession>A0ABP9GAJ8</accession>
<evidence type="ECO:0000313" key="2">
    <source>
        <dbReference type="EMBL" id="GAA4927555.1"/>
    </source>
</evidence>
<dbReference type="Pfam" id="PF13590">
    <property type="entry name" value="DUF4136"/>
    <property type="match status" value="2"/>
</dbReference>
<evidence type="ECO:0000259" key="1">
    <source>
        <dbReference type="Pfam" id="PF13590"/>
    </source>
</evidence>
<dbReference type="PROSITE" id="PS51257">
    <property type="entry name" value="PROKAR_LIPOPROTEIN"/>
    <property type="match status" value="1"/>
</dbReference>
<sequence>MRKLIYAGLVLFLLAGLSACSNYRYYTAAKNKTNLSAYRSFAFVEAPKPSNNPRKIYANDIADANIKDAAIEALKAKGLVEQPAQPDLLVNYTTMTGRGYKTNYYGGGWGGWGYPGFGWGWGGWGGWGYRPFYGGGWGWGGWGGGGFAERVPYREGTVIIDLIDRKTGKMVWRGYGVGEVRNPQKAINDLPKVVSGIIEKLDLNNPQRKS</sequence>
<organism evidence="2 3">
    <name type="scientific">Mucilaginibacter defluvii</name>
    <dbReference type="NCBI Taxonomy" id="1196019"/>
    <lineage>
        <taxon>Bacteria</taxon>
        <taxon>Pseudomonadati</taxon>
        <taxon>Bacteroidota</taxon>
        <taxon>Sphingobacteriia</taxon>
        <taxon>Sphingobacteriales</taxon>
        <taxon>Sphingobacteriaceae</taxon>
        <taxon>Mucilaginibacter</taxon>
    </lineage>
</organism>
<dbReference type="Proteomes" id="UP001501436">
    <property type="component" value="Unassembled WGS sequence"/>
</dbReference>
<feature type="domain" description="DUF4136" evidence="1">
    <location>
        <begin position="27"/>
        <end position="124"/>
    </location>
</feature>
<dbReference type="RefSeq" id="WP_345333339.1">
    <property type="nucleotide sequence ID" value="NZ_BAABJI010000004.1"/>
</dbReference>
<gene>
    <name evidence="2" type="ORF">GCM10023313_35120</name>
</gene>
<feature type="domain" description="DUF4136" evidence="1">
    <location>
        <begin position="126"/>
        <end position="200"/>
    </location>
</feature>
<dbReference type="InterPro" id="IPR025411">
    <property type="entry name" value="DUF4136"/>
</dbReference>
<comment type="caution">
    <text evidence="2">The sequence shown here is derived from an EMBL/GenBank/DDBJ whole genome shotgun (WGS) entry which is preliminary data.</text>
</comment>
<keyword evidence="3" id="KW-1185">Reference proteome</keyword>